<dbReference type="InterPro" id="IPR016135">
    <property type="entry name" value="UBQ-conjugating_enzyme/RWD"/>
</dbReference>
<dbReference type="Pfam" id="PF00179">
    <property type="entry name" value="UQ_con"/>
    <property type="match status" value="1"/>
</dbReference>
<feature type="region of interest" description="Disordered" evidence="15">
    <location>
        <begin position="43"/>
        <end position="75"/>
    </location>
</feature>
<evidence type="ECO:0000256" key="2">
    <source>
        <dbReference type="ARBA" id="ARBA00012486"/>
    </source>
</evidence>
<comment type="similarity">
    <text evidence="14">Belongs to the ubiquitin-conjugating enzyme family.</text>
</comment>
<evidence type="ECO:0000256" key="6">
    <source>
        <dbReference type="ARBA" id="ARBA00022840"/>
    </source>
</evidence>
<dbReference type="PROSITE" id="PS00183">
    <property type="entry name" value="UBC_1"/>
    <property type="match status" value="1"/>
</dbReference>
<feature type="active site" description="Glycyl thioester intermediate" evidence="13">
    <location>
        <position position="153"/>
    </location>
</feature>
<evidence type="ECO:0000256" key="9">
    <source>
        <dbReference type="ARBA" id="ARBA00073285"/>
    </source>
</evidence>
<evidence type="ECO:0000256" key="7">
    <source>
        <dbReference type="ARBA" id="ARBA00055690"/>
    </source>
</evidence>
<dbReference type="GO" id="GO:0005524">
    <property type="term" value="F:ATP binding"/>
    <property type="evidence" value="ECO:0007669"/>
    <property type="project" value="UniProtKB-UniRule"/>
</dbReference>
<dbReference type="SUPFAM" id="SSF54495">
    <property type="entry name" value="UBC-like"/>
    <property type="match status" value="1"/>
</dbReference>
<evidence type="ECO:0000256" key="8">
    <source>
        <dbReference type="ARBA" id="ARBA00063420"/>
    </source>
</evidence>
<dbReference type="PROSITE" id="PS50127">
    <property type="entry name" value="UBC_2"/>
    <property type="match status" value="1"/>
</dbReference>
<dbReference type="InterPro" id="IPR050113">
    <property type="entry name" value="Ub_conjugating_enzyme"/>
</dbReference>
<dbReference type="AlphaFoldDB" id="A0AA88XL98"/>
<dbReference type="EC" id="2.3.2.23" evidence="2"/>
<dbReference type="FunFam" id="3.10.110.10:FF:000008">
    <property type="entry name" value="Ubiquitin-conjugating enzyme E2 G2"/>
    <property type="match status" value="1"/>
</dbReference>
<comment type="function">
    <text evidence="7">Accepts ubiquitin from the E1 complex and catalyzes its covalent attachment to other proteins. In vitro catalyzes 'Lys-48'-linked polyubiquitination. Involved in endoplasmic reticulum-associated degradation (ERAD). Required for sterol-induced ubiquitination of 3-hydroxy-3-methylglutaryl coenzyme A reductase and its subsequent proteasomal degradation.</text>
</comment>
<evidence type="ECO:0000256" key="3">
    <source>
        <dbReference type="ARBA" id="ARBA00022679"/>
    </source>
</evidence>
<evidence type="ECO:0000256" key="4">
    <source>
        <dbReference type="ARBA" id="ARBA00022741"/>
    </source>
</evidence>
<feature type="compositionally biased region" description="Polar residues" evidence="15">
    <location>
        <begin position="44"/>
        <end position="60"/>
    </location>
</feature>
<keyword evidence="4 14" id="KW-0547">Nucleotide-binding</keyword>
<dbReference type="Gene3D" id="3.10.110.10">
    <property type="entry name" value="Ubiquitin Conjugating Enzyme"/>
    <property type="match status" value="1"/>
</dbReference>
<keyword evidence="18" id="KW-1185">Reference proteome</keyword>
<evidence type="ECO:0000313" key="18">
    <source>
        <dbReference type="Proteomes" id="UP001186944"/>
    </source>
</evidence>
<sequence>MVEMIREKKRRSADYEIRRESGAQDLTGRQTCFEREWVKRYGEGQNSRGTLENHRQTSLTHQKDGAGANRRNKTGKLQELTLNPPEGIIAGPENEENFFEWEAYIMGPEGTCFEGGVFPSRLTFPPDYPLSPPKMKFTCDIFHPNIYPDGRVCISILHAPGDDPMGYETSAERWSPVQSVEKILLSVVSMLAEPNDESAANVDAAKTWRENRKKFEEIAHRTVRKSLGV</sequence>
<evidence type="ECO:0000256" key="12">
    <source>
        <dbReference type="ARBA" id="ARBA00079959"/>
    </source>
</evidence>
<accession>A0AA88XL98</accession>
<reference evidence="17" key="1">
    <citation type="submission" date="2019-08" db="EMBL/GenBank/DDBJ databases">
        <title>The improved chromosome-level genome for the pearl oyster Pinctada fucata martensii using PacBio sequencing and Hi-C.</title>
        <authorList>
            <person name="Zheng Z."/>
        </authorList>
    </citation>
    <scope>NUCLEOTIDE SEQUENCE</scope>
    <source>
        <strain evidence="17">ZZ-2019</strain>
        <tissue evidence="17">Adductor muscle</tissue>
    </source>
</reference>
<dbReference type="GO" id="GO:0061631">
    <property type="term" value="F:ubiquitin conjugating enzyme activity"/>
    <property type="evidence" value="ECO:0007669"/>
    <property type="project" value="UniProtKB-EC"/>
</dbReference>
<dbReference type="PANTHER" id="PTHR24067">
    <property type="entry name" value="UBIQUITIN-CONJUGATING ENZYME E2"/>
    <property type="match status" value="1"/>
</dbReference>
<keyword evidence="5 14" id="KW-0833">Ubl conjugation pathway</keyword>
<comment type="subunit">
    <text evidence="8">Interacts with AUP1 (via C-terminus); the interaction recruits UBE2G2 to lipid droplets. Interacts with ubiquitin ligases AMFR/gp78 and RNF139/TRC8; recruitment to lipid droplets by AUP1 facilitates interaction of UBE2G2 with AMFR and RNF139, leading to sterol-induced ubiquitination of 3-hydroxy-3-methylglutaryl coenzyme A reductase and its subsequent proteasomal degradation.</text>
</comment>
<evidence type="ECO:0000259" key="16">
    <source>
        <dbReference type="PROSITE" id="PS50127"/>
    </source>
</evidence>
<proteinExistence type="inferred from homology"/>
<protein>
    <recommendedName>
        <fullName evidence="9">Ubiquitin-conjugating enzyme E2 G2</fullName>
        <ecNumber evidence="2">2.3.2.23</ecNumber>
    </recommendedName>
    <alternativeName>
        <fullName evidence="12">E2 ubiquitin-conjugating enzyme G2</fullName>
    </alternativeName>
    <alternativeName>
        <fullName evidence="10">Ubiquitin carrier protein G2</fullName>
    </alternativeName>
    <alternativeName>
        <fullName evidence="11">Ubiquitin-protein ligase G2</fullName>
    </alternativeName>
</protein>
<evidence type="ECO:0000256" key="1">
    <source>
        <dbReference type="ARBA" id="ARBA00000485"/>
    </source>
</evidence>
<evidence type="ECO:0000256" key="14">
    <source>
        <dbReference type="RuleBase" id="RU362109"/>
    </source>
</evidence>
<evidence type="ECO:0000256" key="15">
    <source>
        <dbReference type="SAM" id="MobiDB-lite"/>
    </source>
</evidence>
<keyword evidence="6 14" id="KW-0067">ATP-binding</keyword>
<evidence type="ECO:0000256" key="5">
    <source>
        <dbReference type="ARBA" id="ARBA00022786"/>
    </source>
</evidence>
<organism evidence="17 18">
    <name type="scientific">Pinctada imbricata</name>
    <name type="common">Atlantic pearl-oyster</name>
    <name type="synonym">Pinctada martensii</name>
    <dbReference type="NCBI Taxonomy" id="66713"/>
    <lineage>
        <taxon>Eukaryota</taxon>
        <taxon>Metazoa</taxon>
        <taxon>Spiralia</taxon>
        <taxon>Lophotrochozoa</taxon>
        <taxon>Mollusca</taxon>
        <taxon>Bivalvia</taxon>
        <taxon>Autobranchia</taxon>
        <taxon>Pteriomorphia</taxon>
        <taxon>Pterioida</taxon>
        <taxon>Pterioidea</taxon>
        <taxon>Pteriidae</taxon>
        <taxon>Pinctada</taxon>
    </lineage>
</organism>
<dbReference type="EMBL" id="VSWD01000014">
    <property type="protein sequence ID" value="KAK3083155.1"/>
    <property type="molecule type" value="Genomic_DNA"/>
</dbReference>
<gene>
    <name evidence="17" type="ORF">FSP39_015208</name>
</gene>
<comment type="catalytic activity">
    <reaction evidence="1">
        <text>S-ubiquitinyl-[E1 ubiquitin-activating enzyme]-L-cysteine + [E2 ubiquitin-conjugating enzyme]-L-cysteine = [E1 ubiquitin-activating enzyme]-L-cysteine + S-ubiquitinyl-[E2 ubiquitin-conjugating enzyme]-L-cysteine.</text>
        <dbReference type="EC" id="2.3.2.23"/>
    </reaction>
</comment>
<evidence type="ECO:0000313" key="17">
    <source>
        <dbReference type="EMBL" id="KAK3083155.1"/>
    </source>
</evidence>
<dbReference type="Proteomes" id="UP001186944">
    <property type="component" value="Unassembled WGS sequence"/>
</dbReference>
<evidence type="ECO:0000256" key="11">
    <source>
        <dbReference type="ARBA" id="ARBA00079258"/>
    </source>
</evidence>
<dbReference type="SMART" id="SM00212">
    <property type="entry name" value="UBCc"/>
    <property type="match status" value="1"/>
</dbReference>
<dbReference type="CDD" id="cd23796">
    <property type="entry name" value="UBCc_UBE2G2"/>
    <property type="match status" value="1"/>
</dbReference>
<dbReference type="GO" id="GO:0036503">
    <property type="term" value="P:ERAD pathway"/>
    <property type="evidence" value="ECO:0007669"/>
    <property type="project" value="UniProtKB-ARBA"/>
</dbReference>
<dbReference type="InterPro" id="IPR000608">
    <property type="entry name" value="UBC"/>
</dbReference>
<name>A0AA88XL98_PINIB</name>
<evidence type="ECO:0000256" key="13">
    <source>
        <dbReference type="PROSITE-ProRule" id="PRU10133"/>
    </source>
</evidence>
<dbReference type="InterPro" id="IPR023313">
    <property type="entry name" value="UBQ-conjugating_AS"/>
</dbReference>
<feature type="domain" description="UBC core" evidence="16">
    <location>
        <begin position="68"/>
        <end position="228"/>
    </location>
</feature>
<evidence type="ECO:0000256" key="10">
    <source>
        <dbReference type="ARBA" id="ARBA00076340"/>
    </source>
</evidence>
<comment type="caution">
    <text evidence="17">The sequence shown here is derived from an EMBL/GenBank/DDBJ whole genome shotgun (WGS) entry which is preliminary data.</text>
</comment>
<keyword evidence="3" id="KW-0808">Transferase</keyword>